<gene>
    <name evidence="3" type="ORF">brsh051_02110</name>
</gene>
<dbReference type="PROSITE" id="PS51819">
    <property type="entry name" value="VOC"/>
    <property type="match status" value="1"/>
</dbReference>
<organism evidence="3 4">
    <name type="scientific">Brooklawnia propionicigenes</name>
    <dbReference type="NCBI Taxonomy" id="3041175"/>
    <lineage>
        <taxon>Bacteria</taxon>
        <taxon>Bacillati</taxon>
        <taxon>Actinomycetota</taxon>
        <taxon>Actinomycetes</taxon>
        <taxon>Propionibacteriales</taxon>
        <taxon>Propionibacteriaceae</taxon>
        <taxon>Brooklawnia</taxon>
    </lineage>
</organism>
<evidence type="ECO:0000259" key="2">
    <source>
        <dbReference type="PROSITE" id="PS51819"/>
    </source>
</evidence>
<dbReference type="RefSeq" id="WP_286266746.1">
    <property type="nucleotide sequence ID" value="NZ_AP028056.1"/>
</dbReference>
<feature type="domain" description="VOC" evidence="2">
    <location>
        <begin position="8"/>
        <end position="152"/>
    </location>
</feature>
<dbReference type="SUPFAM" id="SSF54593">
    <property type="entry name" value="Glyoxalase/Bleomycin resistance protein/Dihydroxybiphenyl dioxygenase"/>
    <property type="match status" value="1"/>
</dbReference>
<evidence type="ECO:0000313" key="3">
    <source>
        <dbReference type="EMBL" id="BEH00930.1"/>
    </source>
</evidence>
<dbReference type="PANTHER" id="PTHR43048:SF6">
    <property type="entry name" value="BLR8189 PROTEIN"/>
    <property type="match status" value="1"/>
</dbReference>
<dbReference type="Proteomes" id="UP001431656">
    <property type="component" value="Chromosome"/>
</dbReference>
<dbReference type="GO" id="GO:0046491">
    <property type="term" value="P:L-methylmalonyl-CoA metabolic process"/>
    <property type="evidence" value="ECO:0007669"/>
    <property type="project" value="TreeGrafter"/>
</dbReference>
<dbReference type="KEGG" id="broo:brsh051_02110"/>
<dbReference type="Gene3D" id="3.10.180.10">
    <property type="entry name" value="2,3-Dihydroxybiphenyl 1,2-Dioxygenase, domain 1"/>
    <property type="match status" value="1"/>
</dbReference>
<dbReference type="GO" id="GO:0046872">
    <property type="term" value="F:metal ion binding"/>
    <property type="evidence" value="ECO:0007669"/>
    <property type="project" value="UniProtKB-KW"/>
</dbReference>
<dbReference type="InterPro" id="IPR051785">
    <property type="entry name" value="MMCE/EMCE_epimerase"/>
</dbReference>
<dbReference type="InterPro" id="IPR029068">
    <property type="entry name" value="Glyas_Bleomycin-R_OHBP_Dase"/>
</dbReference>
<sequence>MAIPGIRGLDHVGFTVPDLEQAHEFFVDVLGCEFFFELGPFESKGGTWLSEHVNVDDRARFRNRHYRLGNGSNFEIFEYELDGRNEQQPLNSDVGGFHLAFYVDDLDEAVDYLKSRGVKVLGEPTVSGGANEGQRWVYFLAPWGLQFEMVSYPDGKAYEAGRERLLWSPVHPQD</sequence>
<keyword evidence="1" id="KW-0479">Metal-binding</keyword>
<accession>A0AAN0KG73</accession>
<dbReference type="AlphaFoldDB" id="A0AAN0KG73"/>
<evidence type="ECO:0000313" key="4">
    <source>
        <dbReference type="Proteomes" id="UP001431656"/>
    </source>
</evidence>
<dbReference type="InterPro" id="IPR037523">
    <property type="entry name" value="VOC_core"/>
</dbReference>
<proteinExistence type="predicted"/>
<name>A0AAN0KG73_9ACTN</name>
<dbReference type="EMBL" id="AP028056">
    <property type="protein sequence ID" value="BEH00930.1"/>
    <property type="molecule type" value="Genomic_DNA"/>
</dbReference>
<keyword evidence="4" id="KW-1185">Reference proteome</keyword>
<protein>
    <submittedName>
        <fullName evidence="3">VOC family protein</fullName>
    </submittedName>
</protein>
<dbReference type="GO" id="GO:0004493">
    <property type="term" value="F:methylmalonyl-CoA epimerase activity"/>
    <property type="evidence" value="ECO:0007669"/>
    <property type="project" value="TreeGrafter"/>
</dbReference>
<dbReference type="Pfam" id="PF13669">
    <property type="entry name" value="Glyoxalase_4"/>
    <property type="match status" value="1"/>
</dbReference>
<reference evidence="3" key="1">
    <citation type="journal article" date="2024" name="Int. J. Syst. Evol. Microbiol.">
        <title>Brooklawnia propionicigenes sp. nov., a facultatively anaerobic, propionate-producing bacterium isolated from a methanogenic reactor treating waste from cattle farms.</title>
        <authorList>
            <person name="Akita Y."/>
            <person name="Ueki A."/>
            <person name="Tonouchi A."/>
            <person name="Sugawara Y."/>
            <person name="Honma S."/>
            <person name="Kaku N."/>
            <person name="Ueki K."/>
        </authorList>
    </citation>
    <scope>NUCLEOTIDE SEQUENCE</scope>
    <source>
        <strain evidence="3">SH051</strain>
    </source>
</reference>
<dbReference type="PANTHER" id="PTHR43048">
    <property type="entry name" value="METHYLMALONYL-COA EPIMERASE"/>
    <property type="match status" value="1"/>
</dbReference>
<evidence type="ECO:0000256" key="1">
    <source>
        <dbReference type="ARBA" id="ARBA00022723"/>
    </source>
</evidence>